<evidence type="ECO:0000313" key="4">
    <source>
        <dbReference type="Proteomes" id="UP000298324"/>
    </source>
</evidence>
<evidence type="ECO:0000313" key="3">
    <source>
        <dbReference type="EMBL" id="TEB05548.1"/>
    </source>
</evidence>
<dbReference type="RefSeq" id="WP_190240555.1">
    <property type="nucleotide sequence ID" value="NZ_QFGA01000002.1"/>
</dbReference>
<name>A0A4Y7R9A6_9FIRM</name>
<organism evidence="3 4">
    <name type="scientific">Pelotomaculum schinkii</name>
    <dbReference type="NCBI Taxonomy" id="78350"/>
    <lineage>
        <taxon>Bacteria</taxon>
        <taxon>Bacillati</taxon>
        <taxon>Bacillota</taxon>
        <taxon>Clostridia</taxon>
        <taxon>Eubacteriales</taxon>
        <taxon>Desulfotomaculaceae</taxon>
        <taxon>Pelotomaculum</taxon>
    </lineage>
</organism>
<proteinExistence type="predicted"/>
<evidence type="ECO:0000259" key="2">
    <source>
        <dbReference type="Pfam" id="PF26347"/>
    </source>
</evidence>
<comment type="caution">
    <text evidence="3">The sequence shown here is derived from an EMBL/GenBank/DDBJ whole genome shotgun (WGS) entry which is preliminary data.</text>
</comment>
<dbReference type="AlphaFoldDB" id="A0A4Y7R9A6"/>
<gene>
    <name evidence="3" type="ORF">Psch_02589</name>
</gene>
<feature type="domain" description="Sporulation membrane protein YtrI C-terminal" evidence="2">
    <location>
        <begin position="74"/>
        <end position="153"/>
    </location>
</feature>
<keyword evidence="1" id="KW-0175">Coiled coil</keyword>
<dbReference type="EMBL" id="QFGA01000002">
    <property type="protein sequence ID" value="TEB05548.1"/>
    <property type="molecule type" value="Genomic_DNA"/>
</dbReference>
<sequence length="171" mass="19348">MKNQAIRLMALFFLGMVAGGVLVTVTLGGQVDEITHNNQLLSQQLELCRDELNQLKKSLGEKEKKVVTGIEPHISILGENMARLEEKNTILVLEKQVRQWLEPVKGQEVDKLNYSLVPQIIDNRAVEFEGANYQLKVQLVVIDTNIIIYVEAKKEKLTRPVNQPSEPDAEF</sequence>
<reference evidence="3 4" key="1">
    <citation type="journal article" date="2018" name="Environ. Microbiol.">
        <title>Novel energy conservation strategies and behaviour of Pelotomaculum schinkii driving syntrophic propionate catabolism.</title>
        <authorList>
            <person name="Hidalgo-Ahumada C.A.P."/>
            <person name="Nobu M.K."/>
            <person name="Narihiro T."/>
            <person name="Tamaki H."/>
            <person name="Liu W.T."/>
            <person name="Kamagata Y."/>
            <person name="Stams A.J.M."/>
            <person name="Imachi H."/>
            <person name="Sousa D.Z."/>
        </authorList>
    </citation>
    <scope>NUCLEOTIDE SEQUENCE [LARGE SCALE GENOMIC DNA]</scope>
    <source>
        <strain evidence="3 4">HH</strain>
    </source>
</reference>
<dbReference type="InterPro" id="IPR058620">
    <property type="entry name" value="YtrI_C"/>
</dbReference>
<feature type="coiled-coil region" evidence="1">
    <location>
        <begin position="38"/>
        <end position="65"/>
    </location>
</feature>
<dbReference type="Proteomes" id="UP000298324">
    <property type="component" value="Unassembled WGS sequence"/>
</dbReference>
<dbReference type="Pfam" id="PF26347">
    <property type="entry name" value="YtrI_sporulation"/>
    <property type="match status" value="1"/>
</dbReference>
<evidence type="ECO:0000256" key="1">
    <source>
        <dbReference type="SAM" id="Coils"/>
    </source>
</evidence>
<keyword evidence="4" id="KW-1185">Reference proteome</keyword>
<protein>
    <recommendedName>
        <fullName evidence="2">Sporulation membrane protein YtrI C-terminal domain-containing protein</fullName>
    </recommendedName>
</protein>
<accession>A0A4Y7R9A6</accession>